<evidence type="ECO:0000256" key="3">
    <source>
        <dbReference type="ARBA" id="ARBA00023273"/>
    </source>
</evidence>
<dbReference type="GO" id="GO:0032426">
    <property type="term" value="C:stereocilium tip"/>
    <property type="evidence" value="ECO:0007669"/>
    <property type="project" value="TreeGrafter"/>
</dbReference>
<evidence type="ECO:0000256" key="2">
    <source>
        <dbReference type="ARBA" id="ARBA00022737"/>
    </source>
</evidence>
<comment type="caution">
    <text evidence="5">The sequence shown here is derived from an EMBL/GenBank/DDBJ whole genome shotgun (WGS) entry which is preliminary data.</text>
</comment>
<keyword evidence="2" id="KW-0677">Repeat</keyword>
<comment type="subcellular location">
    <subcellularLocation>
        <location evidence="1">Cell projection</location>
    </subcellularLocation>
</comment>
<sequence>MSLSRQVEVEVVGSESLGLMIRGGVEYSLGIFITGVDQDSAAYKAGLKVGPVV</sequence>
<dbReference type="EMBL" id="VSRR010005982">
    <property type="protein sequence ID" value="MPC43767.1"/>
    <property type="molecule type" value="Genomic_DNA"/>
</dbReference>
<dbReference type="InterPro" id="IPR051844">
    <property type="entry name" value="USH2_Complex_Protein"/>
</dbReference>
<organism evidence="5 6">
    <name type="scientific">Portunus trituberculatus</name>
    <name type="common">Swimming crab</name>
    <name type="synonym">Neptunus trituberculatus</name>
    <dbReference type="NCBI Taxonomy" id="210409"/>
    <lineage>
        <taxon>Eukaryota</taxon>
        <taxon>Metazoa</taxon>
        <taxon>Ecdysozoa</taxon>
        <taxon>Arthropoda</taxon>
        <taxon>Crustacea</taxon>
        <taxon>Multicrustacea</taxon>
        <taxon>Malacostraca</taxon>
        <taxon>Eumalacostraca</taxon>
        <taxon>Eucarida</taxon>
        <taxon>Decapoda</taxon>
        <taxon>Pleocyemata</taxon>
        <taxon>Brachyura</taxon>
        <taxon>Eubrachyura</taxon>
        <taxon>Portunoidea</taxon>
        <taxon>Portunidae</taxon>
        <taxon>Portuninae</taxon>
        <taxon>Portunus</taxon>
    </lineage>
</organism>
<dbReference type="PANTHER" id="PTHR23116">
    <property type="entry name" value="PDZ DOMAIN CONTAINING WHIRLIN AND HARMONIN-RELATED"/>
    <property type="match status" value="1"/>
</dbReference>
<protein>
    <submittedName>
        <fullName evidence="5">Whirlin</fullName>
    </submittedName>
</protein>
<reference evidence="5 6" key="1">
    <citation type="submission" date="2019-05" db="EMBL/GenBank/DDBJ databases">
        <title>Another draft genome of Portunus trituberculatus and its Hox gene families provides insights of decapod evolution.</title>
        <authorList>
            <person name="Jeong J.-H."/>
            <person name="Song I."/>
            <person name="Kim S."/>
            <person name="Choi T."/>
            <person name="Kim D."/>
            <person name="Ryu S."/>
            <person name="Kim W."/>
        </authorList>
    </citation>
    <scope>NUCLEOTIDE SEQUENCE [LARGE SCALE GENOMIC DNA]</scope>
    <source>
        <tissue evidence="5">Muscle</tissue>
    </source>
</reference>
<dbReference type="Pfam" id="PF00595">
    <property type="entry name" value="PDZ"/>
    <property type="match status" value="1"/>
</dbReference>
<dbReference type="GO" id="GO:0005886">
    <property type="term" value="C:plasma membrane"/>
    <property type="evidence" value="ECO:0007669"/>
    <property type="project" value="TreeGrafter"/>
</dbReference>
<proteinExistence type="predicted"/>
<dbReference type="PANTHER" id="PTHR23116:SF29">
    <property type="entry name" value="PDZ DOMAIN-CONTAINING PROTEIN 7"/>
    <property type="match status" value="1"/>
</dbReference>
<evidence type="ECO:0000313" key="5">
    <source>
        <dbReference type="EMBL" id="MPC43767.1"/>
    </source>
</evidence>
<keyword evidence="6" id="KW-1185">Reference proteome</keyword>
<dbReference type="InterPro" id="IPR001478">
    <property type="entry name" value="PDZ"/>
</dbReference>
<dbReference type="GO" id="GO:0005929">
    <property type="term" value="C:cilium"/>
    <property type="evidence" value="ECO:0007669"/>
    <property type="project" value="TreeGrafter"/>
</dbReference>
<evidence type="ECO:0000259" key="4">
    <source>
        <dbReference type="PROSITE" id="PS50106"/>
    </source>
</evidence>
<keyword evidence="3" id="KW-0966">Cell projection</keyword>
<evidence type="ECO:0000313" key="6">
    <source>
        <dbReference type="Proteomes" id="UP000324222"/>
    </source>
</evidence>
<dbReference type="SUPFAM" id="SSF50156">
    <property type="entry name" value="PDZ domain-like"/>
    <property type="match status" value="1"/>
</dbReference>
<accession>A0A5B7FDY0</accession>
<dbReference type="Gene3D" id="2.30.42.10">
    <property type="match status" value="1"/>
</dbReference>
<name>A0A5B7FDY0_PORTR</name>
<dbReference type="GO" id="GO:0002142">
    <property type="term" value="C:stereocilia ankle link complex"/>
    <property type="evidence" value="ECO:0007669"/>
    <property type="project" value="TreeGrafter"/>
</dbReference>
<gene>
    <name evidence="5" type="primary">Dfnb31_0</name>
    <name evidence="5" type="ORF">E2C01_037419</name>
</gene>
<dbReference type="Proteomes" id="UP000324222">
    <property type="component" value="Unassembled WGS sequence"/>
</dbReference>
<evidence type="ECO:0000256" key="1">
    <source>
        <dbReference type="ARBA" id="ARBA00004316"/>
    </source>
</evidence>
<dbReference type="InterPro" id="IPR036034">
    <property type="entry name" value="PDZ_sf"/>
</dbReference>
<feature type="domain" description="PDZ" evidence="4">
    <location>
        <begin position="6"/>
        <end position="53"/>
    </location>
</feature>
<dbReference type="AlphaFoldDB" id="A0A5B7FDY0"/>
<dbReference type="PROSITE" id="PS50106">
    <property type="entry name" value="PDZ"/>
    <property type="match status" value="1"/>
</dbReference>